<dbReference type="AlphaFoldDB" id="A0A0C9VT45"/>
<gene>
    <name evidence="2" type="ORF">M422DRAFT_255300</name>
</gene>
<keyword evidence="3" id="KW-1185">Reference proteome</keyword>
<dbReference type="Proteomes" id="UP000054279">
    <property type="component" value="Unassembled WGS sequence"/>
</dbReference>
<proteinExistence type="predicted"/>
<feature type="region of interest" description="Disordered" evidence="1">
    <location>
        <begin position="98"/>
        <end position="118"/>
    </location>
</feature>
<protein>
    <submittedName>
        <fullName evidence="2">Uncharacterized protein</fullName>
    </submittedName>
</protein>
<evidence type="ECO:0000313" key="2">
    <source>
        <dbReference type="EMBL" id="KIJ41685.1"/>
    </source>
</evidence>
<accession>A0A0C9VT45</accession>
<organism evidence="2 3">
    <name type="scientific">Sphaerobolus stellatus (strain SS14)</name>
    <dbReference type="NCBI Taxonomy" id="990650"/>
    <lineage>
        <taxon>Eukaryota</taxon>
        <taxon>Fungi</taxon>
        <taxon>Dikarya</taxon>
        <taxon>Basidiomycota</taxon>
        <taxon>Agaricomycotina</taxon>
        <taxon>Agaricomycetes</taxon>
        <taxon>Phallomycetidae</taxon>
        <taxon>Geastrales</taxon>
        <taxon>Sphaerobolaceae</taxon>
        <taxon>Sphaerobolus</taxon>
    </lineage>
</organism>
<evidence type="ECO:0000313" key="3">
    <source>
        <dbReference type="Proteomes" id="UP000054279"/>
    </source>
</evidence>
<name>A0A0C9VT45_SPHS4</name>
<dbReference type="HOGENOM" id="CLU_2074637_0_0_1"/>
<reference evidence="2 3" key="1">
    <citation type="submission" date="2014-06" db="EMBL/GenBank/DDBJ databases">
        <title>Evolutionary Origins and Diversification of the Mycorrhizal Mutualists.</title>
        <authorList>
            <consortium name="DOE Joint Genome Institute"/>
            <consortium name="Mycorrhizal Genomics Consortium"/>
            <person name="Kohler A."/>
            <person name="Kuo A."/>
            <person name="Nagy L.G."/>
            <person name="Floudas D."/>
            <person name="Copeland A."/>
            <person name="Barry K.W."/>
            <person name="Cichocki N."/>
            <person name="Veneault-Fourrey C."/>
            <person name="LaButti K."/>
            <person name="Lindquist E.A."/>
            <person name="Lipzen A."/>
            <person name="Lundell T."/>
            <person name="Morin E."/>
            <person name="Murat C."/>
            <person name="Riley R."/>
            <person name="Ohm R."/>
            <person name="Sun H."/>
            <person name="Tunlid A."/>
            <person name="Henrissat B."/>
            <person name="Grigoriev I.V."/>
            <person name="Hibbett D.S."/>
            <person name="Martin F."/>
        </authorList>
    </citation>
    <scope>NUCLEOTIDE SEQUENCE [LARGE SCALE GENOMIC DNA]</scope>
    <source>
        <strain evidence="2 3">SS14</strain>
    </source>
</reference>
<evidence type="ECO:0000256" key="1">
    <source>
        <dbReference type="SAM" id="MobiDB-lite"/>
    </source>
</evidence>
<dbReference type="EMBL" id="KN837135">
    <property type="protein sequence ID" value="KIJ41685.1"/>
    <property type="molecule type" value="Genomic_DNA"/>
</dbReference>
<sequence length="118" mass="13527">MSIATAPKHPNMIKIKAKYQKGRKCVFFRPLRTLRRRCDRRRLLPYINGPPDTPSHPTTLTSCPFINAISAVPSGSKSNSARYIRVVMGLLRHPPHPFFGPPPHNPRYIHPRDTPHHH</sequence>